<reference evidence="1 2" key="2">
    <citation type="submission" date="2015-01" db="EMBL/GenBank/DDBJ databases">
        <authorList>
            <consortium name="NBRP consortium"/>
            <person name="Sawabe T."/>
            <person name="Meirelles P."/>
            <person name="Feng G."/>
            <person name="Sayaka M."/>
            <person name="Hattori M."/>
            <person name="Ohkuma M."/>
        </authorList>
    </citation>
    <scope>NUCLEOTIDE SEQUENCE [LARGE SCALE GENOMIC DNA]</scope>
    <source>
        <strain evidence="1 2">JCM19232</strain>
    </source>
</reference>
<evidence type="ECO:0000313" key="1">
    <source>
        <dbReference type="EMBL" id="GAM64564.1"/>
    </source>
</evidence>
<sequence length="38" mass="4349">MIAEVLIYLIKDTADKPFGVMRVPVMRALLVMVQLMKD</sequence>
<reference evidence="1 2" key="1">
    <citation type="submission" date="2015-01" db="EMBL/GenBank/DDBJ databases">
        <title>Vibrio sp. C5 JCM 19232 whole genome shotgun sequence.</title>
        <authorList>
            <person name="Sawabe T."/>
            <person name="Meirelles P."/>
            <person name="Feng G."/>
            <person name="Sayaka M."/>
            <person name="Hattori M."/>
            <person name="Ohkuma M."/>
        </authorList>
    </citation>
    <scope>NUCLEOTIDE SEQUENCE [LARGE SCALE GENOMIC DNA]</scope>
    <source>
        <strain evidence="1 2">JCM19232</strain>
    </source>
</reference>
<name>A0A0B8PPC7_9VIBR</name>
<dbReference type="AlphaFoldDB" id="A0A0B8PPC7"/>
<proteinExistence type="predicted"/>
<comment type="caution">
    <text evidence="1">The sequence shown here is derived from an EMBL/GenBank/DDBJ whole genome shotgun (WGS) entry which is preliminary data.</text>
</comment>
<dbReference type="Proteomes" id="UP000031670">
    <property type="component" value="Unassembled WGS sequence"/>
</dbReference>
<gene>
    <name evidence="1" type="ORF">JCM19232_1234</name>
</gene>
<evidence type="ECO:0000313" key="2">
    <source>
        <dbReference type="Proteomes" id="UP000031670"/>
    </source>
</evidence>
<dbReference type="EMBL" id="BBSA01000013">
    <property type="protein sequence ID" value="GAM64564.1"/>
    <property type="molecule type" value="Genomic_DNA"/>
</dbReference>
<organism evidence="1 2">
    <name type="scientific">Vibrio ishigakensis</name>
    <dbReference type="NCBI Taxonomy" id="1481914"/>
    <lineage>
        <taxon>Bacteria</taxon>
        <taxon>Pseudomonadati</taxon>
        <taxon>Pseudomonadota</taxon>
        <taxon>Gammaproteobacteria</taxon>
        <taxon>Vibrionales</taxon>
        <taxon>Vibrionaceae</taxon>
        <taxon>Vibrio</taxon>
    </lineage>
</organism>
<accession>A0A0B8PPC7</accession>
<protein>
    <submittedName>
        <fullName evidence="1">Uncharacterized protein</fullName>
    </submittedName>
</protein>